<dbReference type="Pfam" id="PF05630">
    <property type="entry name" value="NPP1"/>
    <property type="match status" value="2"/>
</dbReference>
<keyword evidence="4" id="KW-0843">Virulence</keyword>
<dbReference type="Proteomes" id="UP000054636">
    <property type="component" value="Unassembled WGS sequence"/>
</dbReference>
<dbReference type="GO" id="GO:0005576">
    <property type="term" value="C:extracellular region"/>
    <property type="evidence" value="ECO:0007669"/>
    <property type="project" value="UniProtKB-SubCell"/>
</dbReference>
<keyword evidence="3" id="KW-0964">Secreted</keyword>
<organism evidence="5 6">
    <name type="scientific">Phytophthora nicotianae</name>
    <name type="common">Potato buckeye rot agent</name>
    <name type="synonym">Phytophthora parasitica</name>
    <dbReference type="NCBI Taxonomy" id="4792"/>
    <lineage>
        <taxon>Eukaryota</taxon>
        <taxon>Sar</taxon>
        <taxon>Stramenopiles</taxon>
        <taxon>Oomycota</taxon>
        <taxon>Peronosporomycetes</taxon>
        <taxon>Peronosporales</taxon>
        <taxon>Peronosporaceae</taxon>
        <taxon>Phytophthora</taxon>
    </lineage>
</organism>
<dbReference type="EMBL" id="LNFP01000511">
    <property type="protein sequence ID" value="KUF92059.1"/>
    <property type="molecule type" value="Genomic_DNA"/>
</dbReference>
<reference evidence="5 6" key="1">
    <citation type="submission" date="2015-11" db="EMBL/GenBank/DDBJ databases">
        <title>Genomes and virulence difference between two physiological races of Phytophthora nicotianae.</title>
        <authorList>
            <person name="Liu H."/>
            <person name="Ma X."/>
            <person name="Yu H."/>
            <person name="Fang D."/>
            <person name="Li Y."/>
            <person name="Wang X."/>
            <person name="Wang W."/>
            <person name="Dong Y."/>
            <person name="Xiao B."/>
        </authorList>
    </citation>
    <scope>NUCLEOTIDE SEQUENCE [LARGE SCALE GENOMIC DNA]</scope>
    <source>
        <strain evidence="6">race 1</strain>
    </source>
</reference>
<evidence type="ECO:0000313" key="5">
    <source>
        <dbReference type="EMBL" id="KUF92059.1"/>
    </source>
</evidence>
<comment type="subcellular location">
    <subcellularLocation>
        <location evidence="1">Secreted</location>
    </subcellularLocation>
</comment>
<sequence length="361" mass="41438">MYTWYFPKGFFADFASKRHDWQNVVVWINNPDLEWPKIVGVSMSNVDSEYTTKLEMMAYYFSGYRMEGTRGYRRSIYGSATSLRFAYEMILTSPYLDFADEDGEYQSLIMWEQLTDAARAALNDSSNFEEREIPFSDEHYMDHLEMATPTAHSLFFKVEMNIRALATTLFTLLFACAYATVDHDKVEPLPQPEAVTVSEKAAIKFKPQLYIPEMVCVSYPAVNAAGEVTGGLKGTNGNDACKYAPQGSQVYGRAGWYKDLWAIMYAWYFPKGFWLLSPSRRHDWKSVVVWIDDPTLETPKIVGVSMSKSDSRYHKTTKIQPSYFAGYQRLDRKLIALPVRELSSVSNTDGYTTRGSYSYFK</sequence>
<comment type="caution">
    <text evidence="5">The sequence shown here is derived from an EMBL/GenBank/DDBJ whole genome shotgun (WGS) entry which is preliminary data.</text>
</comment>
<dbReference type="PANTHER" id="PTHR33657:SF8">
    <property type="entry name" value="DOMAIN PROTEIN, PUTATIVE (AFU_ORTHOLOGUE AFUA_5G00600)-RELATED"/>
    <property type="match status" value="1"/>
</dbReference>
<comment type="similarity">
    <text evidence="2">Belongs to the Necrosis inducing protein (NPP1) family.</text>
</comment>
<proteinExistence type="inferred from homology"/>
<dbReference type="AlphaFoldDB" id="A0A0W8D6V1"/>
<gene>
    <name evidence="5" type="ORF">AM588_10006644</name>
</gene>
<name>A0A0W8D6V1_PHYNI</name>
<evidence type="ECO:0008006" key="7">
    <source>
        <dbReference type="Google" id="ProtNLM"/>
    </source>
</evidence>
<accession>A0A0W8D6V1</accession>
<evidence type="ECO:0000256" key="2">
    <source>
        <dbReference type="ARBA" id="ARBA00009520"/>
    </source>
</evidence>
<protein>
    <recommendedName>
        <fullName evidence="7">NPP1 protein</fullName>
    </recommendedName>
</protein>
<evidence type="ECO:0000256" key="4">
    <source>
        <dbReference type="ARBA" id="ARBA00023026"/>
    </source>
</evidence>
<evidence type="ECO:0000313" key="6">
    <source>
        <dbReference type="Proteomes" id="UP000054636"/>
    </source>
</evidence>
<dbReference type="InterPro" id="IPR008701">
    <property type="entry name" value="NPP1"/>
</dbReference>
<dbReference type="PANTHER" id="PTHR33657">
    <property type="entry name" value="DOMAIN PROTEIN, PUTATIVE (AFU_ORTHOLOGUE AFUA_5G00600)-RELATED"/>
    <property type="match status" value="1"/>
</dbReference>
<evidence type="ECO:0000256" key="3">
    <source>
        <dbReference type="ARBA" id="ARBA00022525"/>
    </source>
</evidence>
<evidence type="ECO:0000256" key="1">
    <source>
        <dbReference type="ARBA" id="ARBA00004613"/>
    </source>
</evidence>